<evidence type="ECO:0000313" key="2">
    <source>
        <dbReference type="EMBL" id="KAL1540842.1"/>
    </source>
</evidence>
<feature type="compositionally biased region" description="Polar residues" evidence="1">
    <location>
        <begin position="46"/>
        <end position="59"/>
    </location>
</feature>
<feature type="compositionally biased region" description="Low complexity" evidence="1">
    <location>
        <begin position="28"/>
        <end position="43"/>
    </location>
</feature>
<dbReference type="AlphaFoldDB" id="A0ABD1GAB8"/>
<organism evidence="2 3">
    <name type="scientific">Salvia divinorum</name>
    <name type="common">Maria pastora</name>
    <name type="synonym">Diviner's sage</name>
    <dbReference type="NCBI Taxonomy" id="28513"/>
    <lineage>
        <taxon>Eukaryota</taxon>
        <taxon>Viridiplantae</taxon>
        <taxon>Streptophyta</taxon>
        <taxon>Embryophyta</taxon>
        <taxon>Tracheophyta</taxon>
        <taxon>Spermatophyta</taxon>
        <taxon>Magnoliopsida</taxon>
        <taxon>eudicotyledons</taxon>
        <taxon>Gunneridae</taxon>
        <taxon>Pentapetalae</taxon>
        <taxon>asterids</taxon>
        <taxon>lamiids</taxon>
        <taxon>Lamiales</taxon>
        <taxon>Lamiaceae</taxon>
        <taxon>Nepetoideae</taxon>
        <taxon>Mentheae</taxon>
        <taxon>Salviinae</taxon>
        <taxon>Salvia</taxon>
        <taxon>Salvia subgen. Calosphace</taxon>
    </lineage>
</organism>
<sequence length="81" mass="9029">MSGDILTYVQMQNELDYGTEEPPSSPRLPLKQPQPNNLMQLPQTGLPISSNSFGPTTAGQGLRVGNSDQRRFLLEQFHTEQ</sequence>
<gene>
    <name evidence="2" type="ORF">AAHA92_25135</name>
</gene>
<comment type="caution">
    <text evidence="2">The sequence shown here is derived from an EMBL/GenBank/DDBJ whole genome shotgun (WGS) entry which is preliminary data.</text>
</comment>
<reference evidence="2 3" key="1">
    <citation type="submission" date="2024-06" db="EMBL/GenBank/DDBJ databases">
        <title>A chromosome level genome sequence of Diviner's sage (Salvia divinorum).</title>
        <authorList>
            <person name="Ford S.A."/>
            <person name="Ro D.-K."/>
            <person name="Ness R.W."/>
            <person name="Phillips M.A."/>
        </authorList>
    </citation>
    <scope>NUCLEOTIDE SEQUENCE [LARGE SCALE GENOMIC DNA]</scope>
    <source>
        <strain evidence="2">SAF-2024a</strain>
        <tissue evidence="2">Leaf</tissue>
    </source>
</reference>
<feature type="region of interest" description="Disordered" evidence="1">
    <location>
        <begin position="12"/>
        <end position="63"/>
    </location>
</feature>
<evidence type="ECO:0000313" key="3">
    <source>
        <dbReference type="Proteomes" id="UP001567538"/>
    </source>
</evidence>
<proteinExistence type="predicted"/>
<dbReference type="EMBL" id="JBEAFC010000009">
    <property type="protein sequence ID" value="KAL1540842.1"/>
    <property type="molecule type" value="Genomic_DNA"/>
</dbReference>
<keyword evidence="3" id="KW-1185">Reference proteome</keyword>
<accession>A0ABD1GAB8</accession>
<name>A0ABD1GAB8_SALDI</name>
<evidence type="ECO:0000256" key="1">
    <source>
        <dbReference type="SAM" id="MobiDB-lite"/>
    </source>
</evidence>
<protein>
    <submittedName>
        <fullName evidence="2">Uncharacterized protein</fullName>
    </submittedName>
</protein>
<dbReference type="Proteomes" id="UP001567538">
    <property type="component" value="Unassembled WGS sequence"/>
</dbReference>